<comment type="caution">
    <text evidence="1">The sequence shown here is derived from an EMBL/GenBank/DDBJ whole genome shotgun (WGS) entry which is preliminary data.</text>
</comment>
<gene>
    <name evidence="1" type="ORF">VNO77_34627</name>
</gene>
<evidence type="ECO:0000313" key="1">
    <source>
        <dbReference type="EMBL" id="KAK7316015.1"/>
    </source>
</evidence>
<organism evidence="1 2">
    <name type="scientific">Canavalia gladiata</name>
    <name type="common">Sword bean</name>
    <name type="synonym">Dolichos gladiatus</name>
    <dbReference type="NCBI Taxonomy" id="3824"/>
    <lineage>
        <taxon>Eukaryota</taxon>
        <taxon>Viridiplantae</taxon>
        <taxon>Streptophyta</taxon>
        <taxon>Embryophyta</taxon>
        <taxon>Tracheophyta</taxon>
        <taxon>Spermatophyta</taxon>
        <taxon>Magnoliopsida</taxon>
        <taxon>eudicotyledons</taxon>
        <taxon>Gunneridae</taxon>
        <taxon>Pentapetalae</taxon>
        <taxon>rosids</taxon>
        <taxon>fabids</taxon>
        <taxon>Fabales</taxon>
        <taxon>Fabaceae</taxon>
        <taxon>Papilionoideae</taxon>
        <taxon>50 kb inversion clade</taxon>
        <taxon>NPAAA clade</taxon>
        <taxon>indigoferoid/millettioid clade</taxon>
        <taxon>Phaseoleae</taxon>
        <taxon>Canavalia</taxon>
    </lineage>
</organism>
<name>A0AAN9KDW8_CANGL</name>
<accession>A0AAN9KDW8</accession>
<sequence length="249" mass="28466">MLDSCRNQANASLPEVPITKDQRCMVDGHVVHVCGHNFINGRVPQLTSCQDHGACGSDYRFRIMSTPCLECPIGYENCPIVLGRLKNWVLTLIPSSTLSFQLGAPSRYSRKEYVFTSYNGYRGLVPVRGNFLERNTRGNTWCVHWLMHYRLILDVSLAIVDDLECISFPHMGDLGETWPLVIVVVLMLGNRSLWLGFREAMDRRQHSRYAKDTRIHINRGCHLSKHGVLTKSRTSSSRFTRHFPRKCSV</sequence>
<keyword evidence="2" id="KW-1185">Reference proteome</keyword>
<evidence type="ECO:0000313" key="2">
    <source>
        <dbReference type="Proteomes" id="UP001367508"/>
    </source>
</evidence>
<reference evidence="1 2" key="1">
    <citation type="submission" date="2024-01" db="EMBL/GenBank/DDBJ databases">
        <title>The genomes of 5 underutilized Papilionoideae crops provide insights into root nodulation and disease resistanc.</title>
        <authorList>
            <person name="Jiang F."/>
        </authorList>
    </citation>
    <scope>NUCLEOTIDE SEQUENCE [LARGE SCALE GENOMIC DNA]</scope>
    <source>
        <strain evidence="1">LVBAO_FW01</strain>
        <tissue evidence="1">Leaves</tissue>
    </source>
</reference>
<dbReference type="Proteomes" id="UP001367508">
    <property type="component" value="Unassembled WGS sequence"/>
</dbReference>
<protein>
    <submittedName>
        <fullName evidence="1">Uncharacterized protein</fullName>
    </submittedName>
</protein>
<dbReference type="EMBL" id="JAYMYQ010000008">
    <property type="protein sequence ID" value="KAK7316015.1"/>
    <property type="molecule type" value="Genomic_DNA"/>
</dbReference>
<proteinExistence type="predicted"/>
<dbReference type="AlphaFoldDB" id="A0AAN9KDW8"/>